<feature type="non-terminal residue" evidence="3">
    <location>
        <position position="1"/>
    </location>
</feature>
<feature type="transmembrane region" description="Helical" evidence="1">
    <location>
        <begin position="289"/>
        <end position="312"/>
    </location>
</feature>
<keyword evidence="1" id="KW-0472">Membrane</keyword>
<dbReference type="CDD" id="cd07992">
    <property type="entry name" value="LPLAT_AAK14816-like"/>
    <property type="match status" value="1"/>
</dbReference>
<dbReference type="SMART" id="SM00563">
    <property type="entry name" value="PlsC"/>
    <property type="match status" value="1"/>
</dbReference>
<dbReference type="InterPro" id="IPR002123">
    <property type="entry name" value="Plipid/glycerol_acylTrfase"/>
</dbReference>
<dbReference type="Pfam" id="PF01553">
    <property type="entry name" value="Acyltransferase"/>
    <property type="match status" value="1"/>
</dbReference>
<dbReference type="InterPro" id="IPR052744">
    <property type="entry name" value="GPAT/DAPAT"/>
</dbReference>
<keyword evidence="1" id="KW-0812">Transmembrane</keyword>
<proteinExistence type="predicted"/>
<accession>A0A381YGK2</accession>
<sequence>VENQDRVPKKGPVIFAANHPNTMMDPLIVAASCGRRVSFLAKSTLFLNSMASRLLSMIGIIPVYRKSDAKDDMHRNEEMFSATYRHLERNHGLLIFPEGASTPERIIHKIKTGAARIGLGAEEKNDFLLNVQIVPAGINYSASTKFRSDVHCRFGRPIKLMDYKEKYQKDNWLAVEEVTNQIRKALEKLTTTVSDKADEDILKSLESIYKKELTVNLGMDKKSKSDDFNISKGIIKALEWFSKNKPKWTLDMKQSIYSYINMLDRLNIRDEFLSTGQSKITFFRRIQSWLFLIIGFPVFVYGVIINYLPYKISGHLAVWAVKGNIADISSKKMLIGLGFFVFWYSLLLLLFHSTSFELIWTILFFATFIPAGNFSLYYFRKAKNYQQHIRFLTIFYQKRILLYELIEKRLSIINELNRAKDDYFAQLDKNDNN</sequence>
<feature type="transmembrane region" description="Helical" evidence="1">
    <location>
        <begin position="333"/>
        <end position="352"/>
    </location>
</feature>
<reference evidence="3" key="1">
    <citation type="submission" date="2018-05" db="EMBL/GenBank/DDBJ databases">
        <authorList>
            <person name="Lanie J.A."/>
            <person name="Ng W.-L."/>
            <person name="Kazmierczak K.M."/>
            <person name="Andrzejewski T.M."/>
            <person name="Davidsen T.M."/>
            <person name="Wayne K.J."/>
            <person name="Tettelin H."/>
            <person name="Glass J.I."/>
            <person name="Rusch D."/>
            <person name="Podicherti R."/>
            <person name="Tsui H.-C.T."/>
            <person name="Winkler M.E."/>
        </authorList>
    </citation>
    <scope>NUCLEOTIDE SEQUENCE</scope>
</reference>
<dbReference type="GO" id="GO:0004366">
    <property type="term" value="F:glycerol-3-phosphate O-acyltransferase activity"/>
    <property type="evidence" value="ECO:0007669"/>
    <property type="project" value="TreeGrafter"/>
</dbReference>
<dbReference type="EMBL" id="UINC01018106">
    <property type="protein sequence ID" value="SVA75732.1"/>
    <property type="molecule type" value="Genomic_DNA"/>
</dbReference>
<evidence type="ECO:0000259" key="2">
    <source>
        <dbReference type="SMART" id="SM00563"/>
    </source>
</evidence>
<dbReference type="PANTHER" id="PTHR31605:SF0">
    <property type="entry name" value="GLYCEROL-3-PHOSPHATE O-ACYLTRANSFERASE 1"/>
    <property type="match status" value="1"/>
</dbReference>
<gene>
    <name evidence="3" type="ORF">METZ01_LOCUS128586</name>
</gene>
<feature type="transmembrane region" description="Helical" evidence="1">
    <location>
        <begin position="358"/>
        <end position="379"/>
    </location>
</feature>
<keyword evidence="1" id="KW-1133">Transmembrane helix</keyword>
<organism evidence="3">
    <name type="scientific">marine metagenome</name>
    <dbReference type="NCBI Taxonomy" id="408172"/>
    <lineage>
        <taxon>unclassified sequences</taxon>
        <taxon>metagenomes</taxon>
        <taxon>ecological metagenomes</taxon>
    </lineage>
</organism>
<name>A0A381YGK2_9ZZZZ</name>
<protein>
    <recommendedName>
        <fullName evidence="2">Phospholipid/glycerol acyltransferase domain-containing protein</fullName>
    </recommendedName>
</protein>
<evidence type="ECO:0000313" key="3">
    <source>
        <dbReference type="EMBL" id="SVA75732.1"/>
    </source>
</evidence>
<feature type="domain" description="Phospholipid/glycerol acyltransferase" evidence="2">
    <location>
        <begin position="13"/>
        <end position="141"/>
    </location>
</feature>
<dbReference type="PANTHER" id="PTHR31605">
    <property type="entry name" value="GLYCEROL-3-PHOSPHATE O-ACYLTRANSFERASE 1"/>
    <property type="match status" value="1"/>
</dbReference>
<evidence type="ECO:0000256" key="1">
    <source>
        <dbReference type="SAM" id="Phobius"/>
    </source>
</evidence>
<dbReference type="GO" id="GO:0008654">
    <property type="term" value="P:phospholipid biosynthetic process"/>
    <property type="evidence" value="ECO:0007669"/>
    <property type="project" value="TreeGrafter"/>
</dbReference>
<dbReference type="AlphaFoldDB" id="A0A381YGK2"/>
<dbReference type="SUPFAM" id="SSF69593">
    <property type="entry name" value="Glycerol-3-phosphate (1)-acyltransferase"/>
    <property type="match status" value="1"/>
</dbReference>
<dbReference type="GO" id="GO:0016287">
    <property type="term" value="F:glycerone-phosphate O-acyltransferase activity"/>
    <property type="evidence" value="ECO:0007669"/>
    <property type="project" value="TreeGrafter"/>
</dbReference>